<evidence type="ECO:0000256" key="7">
    <source>
        <dbReference type="ARBA" id="ARBA00022989"/>
    </source>
</evidence>
<comment type="similarity">
    <text evidence="2 11">Belongs to the mitochondrial carrier (TC 2.A.29) family.</text>
</comment>
<keyword evidence="6" id="KW-0999">Mitochondrion inner membrane</keyword>
<evidence type="ECO:0000256" key="10">
    <source>
        <dbReference type="PROSITE-ProRule" id="PRU00282"/>
    </source>
</evidence>
<evidence type="ECO:0000256" key="9">
    <source>
        <dbReference type="ARBA" id="ARBA00023136"/>
    </source>
</evidence>
<evidence type="ECO:0008006" key="13">
    <source>
        <dbReference type="Google" id="ProtNLM"/>
    </source>
</evidence>
<evidence type="ECO:0000256" key="1">
    <source>
        <dbReference type="ARBA" id="ARBA00004448"/>
    </source>
</evidence>
<proteinExistence type="inferred from homology"/>
<dbReference type="SUPFAM" id="SSF103506">
    <property type="entry name" value="Mitochondrial carrier"/>
    <property type="match status" value="1"/>
</dbReference>
<comment type="subcellular location">
    <subcellularLocation>
        <location evidence="1">Mitochondrion inner membrane</location>
        <topology evidence="1">Multi-pass membrane protein</topology>
    </subcellularLocation>
</comment>
<dbReference type="STRING" id="157072.A0A024T9M3"/>
<keyword evidence="5" id="KW-0677">Repeat</keyword>
<evidence type="ECO:0000256" key="11">
    <source>
        <dbReference type="RuleBase" id="RU000488"/>
    </source>
</evidence>
<dbReference type="Gene3D" id="1.50.40.10">
    <property type="entry name" value="Mitochondrial carrier domain"/>
    <property type="match status" value="1"/>
</dbReference>
<feature type="repeat" description="Solcar" evidence="10">
    <location>
        <begin position="156"/>
        <end position="238"/>
    </location>
</feature>
<dbReference type="InterPro" id="IPR018108">
    <property type="entry name" value="MCP_transmembrane"/>
</dbReference>
<evidence type="ECO:0000256" key="2">
    <source>
        <dbReference type="ARBA" id="ARBA00006375"/>
    </source>
</evidence>
<gene>
    <name evidence="12" type="ORF">H310_14432</name>
</gene>
<evidence type="ECO:0000256" key="8">
    <source>
        <dbReference type="ARBA" id="ARBA00023128"/>
    </source>
</evidence>
<dbReference type="GO" id="GO:1990542">
    <property type="term" value="P:mitochondrial transmembrane transport"/>
    <property type="evidence" value="ECO:0007669"/>
    <property type="project" value="InterPro"/>
</dbReference>
<feature type="repeat" description="Solcar" evidence="10">
    <location>
        <begin position="11"/>
        <end position="148"/>
    </location>
</feature>
<dbReference type="InterPro" id="IPR023395">
    <property type="entry name" value="MCP_dom_sf"/>
</dbReference>
<dbReference type="Pfam" id="PF00153">
    <property type="entry name" value="Mito_carr"/>
    <property type="match status" value="3"/>
</dbReference>
<evidence type="ECO:0000313" key="12">
    <source>
        <dbReference type="EMBL" id="ETV90835.1"/>
    </source>
</evidence>
<dbReference type="GO" id="GO:0005743">
    <property type="term" value="C:mitochondrial inner membrane"/>
    <property type="evidence" value="ECO:0007669"/>
    <property type="project" value="UniProtKB-SubCell"/>
</dbReference>
<dbReference type="OrthoDB" id="1747031at2759"/>
<dbReference type="RefSeq" id="XP_008880513.1">
    <property type="nucleotide sequence ID" value="XM_008882291.1"/>
</dbReference>
<evidence type="ECO:0000256" key="4">
    <source>
        <dbReference type="ARBA" id="ARBA00022692"/>
    </source>
</evidence>
<keyword evidence="9 10" id="KW-0472">Membrane</keyword>
<dbReference type="GeneID" id="20091482"/>
<dbReference type="InterPro" id="IPR045315">
    <property type="entry name" value="Mtm1-like"/>
</dbReference>
<evidence type="ECO:0000256" key="3">
    <source>
        <dbReference type="ARBA" id="ARBA00022448"/>
    </source>
</evidence>
<evidence type="ECO:0000256" key="6">
    <source>
        <dbReference type="ARBA" id="ARBA00022792"/>
    </source>
</evidence>
<dbReference type="EMBL" id="KI914021">
    <property type="protein sequence ID" value="ETV90835.1"/>
    <property type="molecule type" value="Genomic_DNA"/>
</dbReference>
<feature type="repeat" description="Solcar" evidence="10">
    <location>
        <begin position="248"/>
        <end position="332"/>
    </location>
</feature>
<organism evidence="12">
    <name type="scientific">Aphanomyces invadans</name>
    <dbReference type="NCBI Taxonomy" id="157072"/>
    <lineage>
        <taxon>Eukaryota</taxon>
        <taxon>Sar</taxon>
        <taxon>Stramenopiles</taxon>
        <taxon>Oomycota</taxon>
        <taxon>Saprolegniomycetes</taxon>
        <taxon>Saprolegniales</taxon>
        <taxon>Verrucalvaceae</taxon>
        <taxon>Aphanomyces</taxon>
    </lineage>
</organism>
<feature type="non-terminal residue" evidence="12">
    <location>
        <position position="1"/>
    </location>
</feature>
<accession>A0A024T9M3</accession>
<keyword evidence="7" id="KW-1133">Transmembrane helix</keyword>
<name>A0A024T9M3_9STRA</name>
<dbReference type="AlphaFoldDB" id="A0A024T9M3"/>
<evidence type="ECO:0000256" key="5">
    <source>
        <dbReference type="ARBA" id="ARBA00022737"/>
    </source>
</evidence>
<keyword evidence="3 11" id="KW-0813">Transport</keyword>
<dbReference type="eggNOG" id="KOG0761">
    <property type="taxonomic scope" value="Eukaryota"/>
</dbReference>
<keyword evidence="8" id="KW-0496">Mitochondrion</keyword>
<sequence>MAPAPHESTLALSIKKSLAASTGAMITSLFVTPLDVAKVRLQSQSNPKQYRPPKAWSACHPSCGSATRGAASMLAMARPQTLCVACVRQLSMQCAVPRRHLHGTVDALRFVFRTEGLRGLFAGLPPTLMLAVPSTVLYYTSYDHLVREGSRQFPELTPLMPLVAGSSARIVAATVVSPLELVRTRMQNGVEKNMWSILRRSVREHGLRSLTRGLQATLARDVPFSAIYWTCYEQLKGRLANRPEFDQRPVHLAFCAGAAAGMVAATITTPFDVVKTLQQVDGSMQLSTTQVLRRLVTTQGLAAVMTGLAPRLAKIAPSCAIMISTYEVGKMYLGVS</sequence>
<protein>
    <recommendedName>
        <fullName evidence="13">Mitochondrial carrier protein</fullName>
    </recommendedName>
</protein>
<dbReference type="PANTHER" id="PTHR45760:SF2">
    <property type="entry name" value="FI19922P1-RELATED"/>
    <property type="match status" value="1"/>
</dbReference>
<reference evidence="12" key="1">
    <citation type="submission" date="2013-12" db="EMBL/GenBank/DDBJ databases">
        <title>The Genome Sequence of Aphanomyces invadans NJM9701.</title>
        <authorList>
            <consortium name="The Broad Institute Genomics Platform"/>
            <person name="Russ C."/>
            <person name="Tyler B."/>
            <person name="van West P."/>
            <person name="Dieguez-Uribeondo J."/>
            <person name="Young S.K."/>
            <person name="Zeng Q."/>
            <person name="Gargeya S."/>
            <person name="Fitzgerald M."/>
            <person name="Abouelleil A."/>
            <person name="Alvarado L."/>
            <person name="Chapman S.B."/>
            <person name="Gainer-Dewar J."/>
            <person name="Goldberg J."/>
            <person name="Griggs A."/>
            <person name="Gujja S."/>
            <person name="Hansen M."/>
            <person name="Howarth C."/>
            <person name="Imamovic A."/>
            <person name="Ireland A."/>
            <person name="Larimer J."/>
            <person name="McCowan C."/>
            <person name="Murphy C."/>
            <person name="Pearson M."/>
            <person name="Poon T.W."/>
            <person name="Priest M."/>
            <person name="Roberts A."/>
            <person name="Saif S."/>
            <person name="Shea T."/>
            <person name="Sykes S."/>
            <person name="Wortman J."/>
            <person name="Nusbaum C."/>
            <person name="Birren B."/>
        </authorList>
    </citation>
    <scope>NUCLEOTIDE SEQUENCE [LARGE SCALE GENOMIC DNA]</scope>
    <source>
        <strain evidence="12">NJM9701</strain>
    </source>
</reference>
<dbReference type="VEuPathDB" id="FungiDB:H310_14432"/>
<dbReference type="PROSITE" id="PS50920">
    <property type="entry name" value="SOLCAR"/>
    <property type="match status" value="3"/>
</dbReference>
<dbReference type="PANTHER" id="PTHR45760">
    <property type="entry name" value="FI19922P1-RELATED"/>
    <property type="match status" value="1"/>
</dbReference>
<keyword evidence="4 10" id="KW-0812">Transmembrane</keyword>